<evidence type="ECO:0000256" key="6">
    <source>
        <dbReference type="ARBA" id="ARBA00022824"/>
    </source>
</evidence>
<reference evidence="12 13" key="1">
    <citation type="submission" date="2022-11" db="EMBL/GenBank/DDBJ databases">
        <title>Whole genome sequence of Eschrichtius robustus ER-17-0199.</title>
        <authorList>
            <person name="Bruniche-Olsen A."/>
            <person name="Black A.N."/>
            <person name="Fields C.J."/>
            <person name="Walden K."/>
            <person name="Dewoody J.A."/>
        </authorList>
    </citation>
    <scope>NUCLEOTIDE SEQUENCE [LARGE SCALE GENOMIC DNA]</scope>
    <source>
        <strain evidence="12">ER-17-0199</strain>
        <tissue evidence="12">Blubber</tissue>
    </source>
</reference>
<dbReference type="Pfam" id="PF03982">
    <property type="entry name" value="DAGAT"/>
    <property type="match status" value="1"/>
</dbReference>
<evidence type="ECO:0000256" key="5">
    <source>
        <dbReference type="ARBA" id="ARBA00022692"/>
    </source>
</evidence>
<protein>
    <submittedName>
        <fullName evidence="12">Uncharacterized protein</fullName>
    </submittedName>
</protein>
<dbReference type="GO" id="GO:0019432">
    <property type="term" value="P:triglyceride biosynthetic process"/>
    <property type="evidence" value="ECO:0007669"/>
    <property type="project" value="TreeGrafter"/>
</dbReference>
<organism evidence="12 13">
    <name type="scientific">Eschrichtius robustus</name>
    <name type="common">California gray whale</name>
    <name type="synonym">Eschrichtius gibbosus</name>
    <dbReference type="NCBI Taxonomy" id="9764"/>
    <lineage>
        <taxon>Eukaryota</taxon>
        <taxon>Metazoa</taxon>
        <taxon>Chordata</taxon>
        <taxon>Craniata</taxon>
        <taxon>Vertebrata</taxon>
        <taxon>Euteleostomi</taxon>
        <taxon>Mammalia</taxon>
        <taxon>Eutheria</taxon>
        <taxon>Laurasiatheria</taxon>
        <taxon>Artiodactyla</taxon>
        <taxon>Whippomorpha</taxon>
        <taxon>Cetacea</taxon>
        <taxon>Mysticeti</taxon>
        <taxon>Eschrichtiidae</taxon>
        <taxon>Eschrichtius</taxon>
    </lineage>
</organism>
<evidence type="ECO:0000256" key="7">
    <source>
        <dbReference type="ARBA" id="ARBA00022989"/>
    </source>
</evidence>
<comment type="subcellular location">
    <subcellularLocation>
        <location evidence="1">Endoplasmic reticulum membrane</location>
        <topology evidence="1">Multi-pass membrane protein</topology>
    </subcellularLocation>
</comment>
<keyword evidence="9 11" id="KW-0472">Membrane</keyword>
<sequence>MSVRRSDLWGSGSTGLLIHTAPRQAIPGGPKALAAQTRKASRAHIETLAVCSPGPGALLAEGERLEVLSAYQYVLTFLFMGPFFSLLLLFLLCTPLWCFSVLYLVCLFLDRDTPHQGGGRSEWIRNWTVWKHLRDYYPIRLVETVELAPDPNYGLVSHPRGIMIIGTFCNFSTESTGFSRQFHGLRPSTTALF</sequence>
<proteinExistence type="inferred from homology"/>
<evidence type="ECO:0000256" key="4">
    <source>
        <dbReference type="ARBA" id="ARBA00022679"/>
    </source>
</evidence>
<dbReference type="PANTHER" id="PTHR12317:SF36">
    <property type="entry name" value="2-ACYLGLYCEROL O-ACYLTRANSFERASE 3"/>
    <property type="match status" value="1"/>
</dbReference>
<keyword evidence="8" id="KW-0443">Lipid metabolism</keyword>
<evidence type="ECO:0000313" key="13">
    <source>
        <dbReference type="Proteomes" id="UP001159641"/>
    </source>
</evidence>
<keyword evidence="7 11" id="KW-1133">Transmembrane helix</keyword>
<keyword evidence="4" id="KW-0808">Transferase</keyword>
<gene>
    <name evidence="12" type="ORF">J1605_021518</name>
</gene>
<evidence type="ECO:0000256" key="1">
    <source>
        <dbReference type="ARBA" id="ARBA00004477"/>
    </source>
</evidence>
<dbReference type="EMBL" id="JAIQCJ010001380">
    <property type="protein sequence ID" value="KAJ8790080.1"/>
    <property type="molecule type" value="Genomic_DNA"/>
</dbReference>
<keyword evidence="10" id="KW-0012">Acyltransferase</keyword>
<evidence type="ECO:0000256" key="2">
    <source>
        <dbReference type="ARBA" id="ARBA00005420"/>
    </source>
</evidence>
<keyword evidence="6" id="KW-0256">Endoplasmic reticulum</keyword>
<keyword evidence="13" id="KW-1185">Reference proteome</keyword>
<evidence type="ECO:0000256" key="8">
    <source>
        <dbReference type="ARBA" id="ARBA00023098"/>
    </source>
</evidence>
<evidence type="ECO:0000256" key="10">
    <source>
        <dbReference type="ARBA" id="ARBA00023315"/>
    </source>
</evidence>
<dbReference type="GO" id="GO:0004144">
    <property type="term" value="F:diacylglycerol O-acyltransferase activity"/>
    <property type="evidence" value="ECO:0007669"/>
    <property type="project" value="TreeGrafter"/>
</dbReference>
<dbReference type="Proteomes" id="UP001159641">
    <property type="component" value="Unassembled WGS sequence"/>
</dbReference>
<evidence type="ECO:0000256" key="3">
    <source>
        <dbReference type="ARBA" id="ARBA00022516"/>
    </source>
</evidence>
<evidence type="ECO:0000256" key="11">
    <source>
        <dbReference type="SAM" id="Phobius"/>
    </source>
</evidence>
<dbReference type="GO" id="GO:0005789">
    <property type="term" value="C:endoplasmic reticulum membrane"/>
    <property type="evidence" value="ECO:0007669"/>
    <property type="project" value="UniProtKB-SubCell"/>
</dbReference>
<name>A0AB34HH30_ESCRO</name>
<dbReference type="PANTHER" id="PTHR12317">
    <property type="entry name" value="DIACYLGLYCEROL O-ACYLTRANSFERASE"/>
    <property type="match status" value="1"/>
</dbReference>
<dbReference type="AlphaFoldDB" id="A0AB34HH30"/>
<keyword evidence="3" id="KW-0444">Lipid biosynthesis</keyword>
<comment type="caution">
    <text evidence="12">The sequence shown here is derived from an EMBL/GenBank/DDBJ whole genome shotgun (WGS) entry which is preliminary data.</text>
</comment>
<comment type="similarity">
    <text evidence="2">Belongs to the diacylglycerol acyltransferase family.</text>
</comment>
<keyword evidence="5 11" id="KW-0812">Transmembrane</keyword>
<dbReference type="InterPro" id="IPR007130">
    <property type="entry name" value="DAGAT"/>
</dbReference>
<evidence type="ECO:0000313" key="12">
    <source>
        <dbReference type="EMBL" id="KAJ8790080.1"/>
    </source>
</evidence>
<feature type="transmembrane region" description="Helical" evidence="11">
    <location>
        <begin position="83"/>
        <end position="109"/>
    </location>
</feature>
<accession>A0AB34HH30</accession>
<evidence type="ECO:0000256" key="9">
    <source>
        <dbReference type="ARBA" id="ARBA00023136"/>
    </source>
</evidence>